<feature type="compositionally biased region" description="Basic and acidic residues" evidence="7">
    <location>
        <begin position="661"/>
        <end position="671"/>
    </location>
</feature>
<dbReference type="GO" id="GO:0005634">
    <property type="term" value="C:nucleus"/>
    <property type="evidence" value="ECO:0007669"/>
    <property type="project" value="TreeGrafter"/>
</dbReference>
<dbReference type="GO" id="GO:0043161">
    <property type="term" value="P:proteasome-mediated ubiquitin-dependent protein catabolic process"/>
    <property type="evidence" value="ECO:0007669"/>
    <property type="project" value="TreeGrafter"/>
</dbReference>
<dbReference type="AlphaFoldDB" id="A0AAV1HVG1"/>
<dbReference type="PANTHER" id="PTHR22852">
    <property type="entry name" value="LETHAL 2 DENTICLELESS PROTEIN RETINOIC ACID-REGULATED NUCLEAR MATRIX-ASSOCIATED PROTEIN"/>
    <property type="match status" value="1"/>
</dbReference>
<evidence type="ECO:0000256" key="4">
    <source>
        <dbReference type="ARBA" id="ARBA00022786"/>
    </source>
</evidence>
<dbReference type="SMART" id="SM00320">
    <property type="entry name" value="WD40"/>
    <property type="match status" value="6"/>
</dbReference>
<dbReference type="InterPro" id="IPR015943">
    <property type="entry name" value="WD40/YVTN_repeat-like_dom_sf"/>
</dbReference>
<accession>A0AAV1HVG1</accession>
<feature type="region of interest" description="Disordered" evidence="7">
    <location>
        <begin position="417"/>
        <end position="436"/>
    </location>
</feature>
<keyword evidence="3" id="KW-0677">Repeat</keyword>
<feature type="region of interest" description="Disordered" evidence="7">
    <location>
        <begin position="920"/>
        <end position="1013"/>
    </location>
</feature>
<evidence type="ECO:0000256" key="2">
    <source>
        <dbReference type="ARBA" id="ARBA00022574"/>
    </source>
</evidence>
<dbReference type="PROSITE" id="PS00678">
    <property type="entry name" value="WD_REPEATS_1"/>
    <property type="match status" value="1"/>
</dbReference>
<feature type="repeat" description="WD" evidence="6">
    <location>
        <begin position="152"/>
        <end position="185"/>
    </location>
</feature>
<feature type="compositionally biased region" description="Basic and acidic residues" evidence="7">
    <location>
        <begin position="683"/>
        <end position="698"/>
    </location>
</feature>
<evidence type="ECO:0000313" key="8">
    <source>
        <dbReference type="EMBL" id="CAK0747516.1"/>
    </source>
</evidence>
<feature type="repeat" description="WD" evidence="6">
    <location>
        <begin position="347"/>
        <end position="368"/>
    </location>
</feature>
<feature type="compositionally biased region" description="Polar residues" evidence="7">
    <location>
        <begin position="705"/>
        <end position="722"/>
    </location>
</feature>
<proteinExistence type="inferred from homology"/>
<evidence type="ECO:0000256" key="5">
    <source>
        <dbReference type="ARBA" id="ARBA00038344"/>
    </source>
</evidence>
<dbReference type="InterPro" id="IPR019775">
    <property type="entry name" value="WD40_repeat_CS"/>
</dbReference>
<evidence type="ECO:0000256" key="3">
    <source>
        <dbReference type="ARBA" id="ARBA00022737"/>
    </source>
</evidence>
<feature type="repeat" description="WD" evidence="6">
    <location>
        <begin position="110"/>
        <end position="151"/>
    </location>
</feature>
<dbReference type="PANTHER" id="PTHR22852:SF0">
    <property type="entry name" value="DENTICLELESS PROTEIN HOMOLOG"/>
    <property type="match status" value="1"/>
</dbReference>
<sequence length="1013" mass="108698">MQRRKARNACGFVNQLFARQLSQKRVLPQPYLRDFSSSSGPGSGTIEVNPGGIMCPPFTVRYNSVPTFNNGKWVAVGDEEGFVSIINAAAPLPQAFLPGDPEAPRPQAQWLAHHNAIFDLAWCQADSKMLTASGDQCVHLWDTASAQGLGQFRGHNGSVKSVSPSSDGQPIFASGARDGALMVWDARCQAQSCQRSGTAFQGPVLTVPDAHKASAQKAFKGRKKRFAPLETKHTVTSVVWLPYSHVVASSGDRDDVVKFWDLRMAAQPAACLWPGGSAACVGSTPSQACWKRQHGVTNLALSPEGSRLLASCSNGRHYLLNALRPAAQPLAAFSGHVNGSFYIRACFSPDGRHVLSGSSDHKAYIWEVAKPHRAPQVLQGNAGEVTGVAWCPTDATQLVTCHDNATVNVWTLDRSRGSAADDEAPVLAPVTPGAMQHRKQRFGALAGAGGPPAQRRSSLHAALEHAAEEGMQRMQCPRRSAAPAQLPPSVPDGAHEGGAMSLPSDSDSHEEEAARSEDPTGSALKQAQAADQTQSPANEQPGQTAEHKLRYGQGTARSDGDGGLGRTASARAESHDATAQRQDAKDKDSLSQAAAKQQQDEGVTDMADHDLDLDDGLPLTSLFASGHPGERTGQPATQPRSQHGHSRPSQHASQDSNQENRLPEADNDIQRPGEAPAGSPKRPAFDLRAWTDRFEQRPYRVPRQPLTSITGHLGSQGQASQVSREERPETDPVDFSLLAGMDSRGLGSQHLPGTQDAPLIGRRGHAWPGASAADEVLSPDGRCTIHARLPAQPRHSKAQRTPPADVLEEAMGFCRERLSASPALEHEPASMSKQQEARPGPQQPAPEGSGMSEPASDKENNKGAASDGMRRPALAPSLLGDGMASQLSVWEGKAQPMTGFLRQRPSQEKPIQETWLAEVAGPLPGDGFMGESPAPRRGVLMQMPMQDRQQRNSNQVQEEEASSLKRKQPASTTKQRSIRDFFKAPMQPQKRGKEGRSHVQQGRSLECHMDGAE</sequence>
<comment type="pathway">
    <text evidence="1">Protein modification; protein ubiquitination.</text>
</comment>
<dbReference type="Gene3D" id="2.130.10.10">
    <property type="entry name" value="YVTN repeat-like/Quinoprotein amine dehydrogenase"/>
    <property type="match status" value="2"/>
</dbReference>
<protein>
    <submittedName>
        <fullName evidence="8">Uncharacterized protein</fullName>
    </submittedName>
</protein>
<evidence type="ECO:0000256" key="1">
    <source>
        <dbReference type="ARBA" id="ARBA00004906"/>
    </source>
</evidence>
<organism evidence="8 9">
    <name type="scientific">Coccomyxa viridis</name>
    <dbReference type="NCBI Taxonomy" id="1274662"/>
    <lineage>
        <taxon>Eukaryota</taxon>
        <taxon>Viridiplantae</taxon>
        <taxon>Chlorophyta</taxon>
        <taxon>core chlorophytes</taxon>
        <taxon>Trebouxiophyceae</taxon>
        <taxon>Trebouxiophyceae incertae sedis</taxon>
        <taxon>Coccomyxaceae</taxon>
        <taxon>Coccomyxa</taxon>
    </lineage>
</organism>
<feature type="compositionally biased region" description="Polar residues" evidence="7">
    <location>
        <begin position="523"/>
        <end position="543"/>
    </location>
</feature>
<name>A0AAV1HVG1_9CHLO</name>
<gene>
    <name evidence="8" type="ORF">CVIRNUC_001771</name>
</gene>
<feature type="compositionally biased region" description="Polar residues" evidence="7">
    <location>
        <begin position="590"/>
        <end position="601"/>
    </location>
</feature>
<dbReference type="PROSITE" id="PS50294">
    <property type="entry name" value="WD_REPEATS_REGION"/>
    <property type="match status" value="1"/>
</dbReference>
<dbReference type="CDD" id="cd00200">
    <property type="entry name" value="WD40"/>
    <property type="match status" value="1"/>
</dbReference>
<dbReference type="GO" id="GO:0030674">
    <property type="term" value="F:protein-macromolecule adaptor activity"/>
    <property type="evidence" value="ECO:0007669"/>
    <property type="project" value="TreeGrafter"/>
</dbReference>
<dbReference type="Proteomes" id="UP001314263">
    <property type="component" value="Unassembled WGS sequence"/>
</dbReference>
<evidence type="ECO:0000256" key="7">
    <source>
        <dbReference type="SAM" id="MobiDB-lite"/>
    </source>
</evidence>
<dbReference type="EMBL" id="CAUYUE010000002">
    <property type="protein sequence ID" value="CAK0747516.1"/>
    <property type="molecule type" value="Genomic_DNA"/>
</dbReference>
<dbReference type="PROSITE" id="PS50082">
    <property type="entry name" value="WD_REPEATS_2"/>
    <property type="match status" value="4"/>
</dbReference>
<comment type="caution">
    <text evidence="8">The sequence shown here is derived from an EMBL/GenBank/DDBJ whole genome shotgun (WGS) entry which is preliminary data.</text>
</comment>
<keyword evidence="2 6" id="KW-0853">WD repeat</keyword>
<reference evidence="8 9" key="1">
    <citation type="submission" date="2023-10" db="EMBL/GenBank/DDBJ databases">
        <authorList>
            <person name="Maclean D."/>
            <person name="Macfadyen A."/>
        </authorList>
    </citation>
    <scope>NUCLEOTIDE SEQUENCE [LARGE SCALE GENOMIC DNA]</scope>
</reference>
<comment type="similarity">
    <text evidence="5">Belongs to the WD repeat cdt2 family.</text>
</comment>
<feature type="region of interest" description="Disordered" evidence="7">
    <location>
        <begin position="824"/>
        <end position="879"/>
    </location>
</feature>
<keyword evidence="9" id="KW-1185">Reference proteome</keyword>
<feature type="compositionally biased region" description="Polar residues" evidence="7">
    <location>
        <begin position="649"/>
        <end position="660"/>
    </location>
</feature>
<dbReference type="InterPro" id="IPR036322">
    <property type="entry name" value="WD40_repeat_dom_sf"/>
</dbReference>
<evidence type="ECO:0000256" key="6">
    <source>
        <dbReference type="PROSITE-ProRule" id="PRU00221"/>
    </source>
</evidence>
<keyword evidence="4" id="KW-0833">Ubl conjugation pathway</keyword>
<feature type="region of interest" description="Disordered" evidence="7">
    <location>
        <begin position="467"/>
        <end position="737"/>
    </location>
</feature>
<dbReference type="InterPro" id="IPR001680">
    <property type="entry name" value="WD40_rpt"/>
</dbReference>
<dbReference type="Pfam" id="PF00400">
    <property type="entry name" value="WD40"/>
    <property type="match status" value="5"/>
</dbReference>
<dbReference type="InterPro" id="IPR051865">
    <property type="entry name" value="WD-repeat_CDT2_adapter"/>
</dbReference>
<feature type="repeat" description="WD" evidence="6">
    <location>
        <begin position="378"/>
        <end position="420"/>
    </location>
</feature>
<evidence type="ECO:0000313" key="9">
    <source>
        <dbReference type="Proteomes" id="UP001314263"/>
    </source>
</evidence>
<dbReference type="SUPFAM" id="SSF50978">
    <property type="entry name" value="WD40 repeat-like"/>
    <property type="match status" value="1"/>
</dbReference>
<feature type="compositionally biased region" description="Basic and acidic residues" evidence="7">
    <location>
        <begin position="572"/>
        <end position="589"/>
    </location>
</feature>